<dbReference type="RefSeq" id="WP_341836402.1">
    <property type="nucleotide sequence ID" value="NZ_CP149822.1"/>
</dbReference>
<gene>
    <name evidence="2" type="ORF">WJU16_00690</name>
</gene>
<evidence type="ECO:0000256" key="1">
    <source>
        <dbReference type="SAM" id="Coils"/>
    </source>
</evidence>
<feature type="coiled-coil region" evidence="1">
    <location>
        <begin position="266"/>
        <end position="293"/>
    </location>
</feature>
<organism evidence="2 3">
    <name type="scientific">Chitinophaga pollutisoli</name>
    <dbReference type="NCBI Taxonomy" id="3133966"/>
    <lineage>
        <taxon>Bacteria</taxon>
        <taxon>Pseudomonadati</taxon>
        <taxon>Bacteroidota</taxon>
        <taxon>Chitinophagia</taxon>
        <taxon>Chitinophagales</taxon>
        <taxon>Chitinophagaceae</taxon>
        <taxon>Chitinophaga</taxon>
    </lineage>
</organism>
<accession>A0ABZ2YPW3</accession>
<proteinExistence type="predicted"/>
<dbReference type="EMBL" id="CP149822">
    <property type="protein sequence ID" value="WZN41553.1"/>
    <property type="molecule type" value="Genomic_DNA"/>
</dbReference>
<keyword evidence="3" id="KW-1185">Reference proteome</keyword>
<reference evidence="3" key="1">
    <citation type="submission" date="2024-03" db="EMBL/GenBank/DDBJ databases">
        <title>Chitinophaga horti sp. nov., isolated from garden soil.</title>
        <authorList>
            <person name="Lee D.S."/>
            <person name="Han D.M."/>
            <person name="Baek J.H."/>
            <person name="Choi D.G."/>
            <person name="Jeon J.H."/>
            <person name="Jeon C.O."/>
        </authorList>
    </citation>
    <scope>NUCLEOTIDE SEQUENCE [LARGE SCALE GENOMIC DNA]</scope>
    <source>
        <strain evidence="3">GPA1</strain>
    </source>
</reference>
<evidence type="ECO:0000313" key="3">
    <source>
        <dbReference type="Proteomes" id="UP001485459"/>
    </source>
</evidence>
<protein>
    <submittedName>
        <fullName evidence="2">Uncharacterized protein</fullName>
    </submittedName>
</protein>
<sequence length="460" mass="51536">MGQVNLPAHAGFYPSKFLHLVSAKVERYERQVVSRSGKALGRMMRLEQKMAAKLMKVDSVSARNIFSNSLDSMQNLQAKLKGKTQALTRALNGNSGGYLDTLANTLGFLKGADGLLGAVGKHKDKLGKSFDQVKSLQDKLQQATQVRNYIRERRNQLKFQLGQYASMTKDLQKINKEAYYYAQQLKEYQAVFSDRKKAEAKAMELLQKLPAYKDFMSRNSQIARLFNLSGANSAANVEEQLAGLQTRSQVEQLIQQRLGGGGPNTSQAIRQQMDAARSQMDELKKNFPDLDNAAEMPDFKPKEMKTKSFLSRLEFGANVQFQRSNQFFPSTGDFAGQVGYRFSKNGIIGFGAAYKLGMGTGFNNIRFSHQGIGARSFADYKLKGTFFVNGGFEYNYNAAFSNPGQLSNAKVWTRSALLGIAKKYKINNKLKGNMTLLYDFLHNSQVPRTDPVKFRVGYNF</sequence>
<keyword evidence="1" id="KW-0175">Coiled coil</keyword>
<dbReference type="Proteomes" id="UP001485459">
    <property type="component" value="Chromosome"/>
</dbReference>
<name>A0ABZ2YPW3_9BACT</name>
<evidence type="ECO:0000313" key="2">
    <source>
        <dbReference type="EMBL" id="WZN41553.1"/>
    </source>
</evidence>